<dbReference type="RefSeq" id="WP_379516698.1">
    <property type="nucleotide sequence ID" value="NZ_JBHSPA010000027.1"/>
</dbReference>
<accession>A0ABW1CN95</accession>
<evidence type="ECO:0000313" key="5">
    <source>
        <dbReference type="EMBL" id="MFC5827199.1"/>
    </source>
</evidence>
<comment type="cofactor">
    <cofactor evidence="1">
        <name>FAD</name>
        <dbReference type="ChEBI" id="CHEBI:57692"/>
    </cofactor>
</comment>
<keyword evidence="5" id="KW-0503">Monooxygenase</keyword>
<keyword evidence="3" id="KW-0274">FAD</keyword>
<dbReference type="Gene3D" id="3.50.50.60">
    <property type="entry name" value="FAD/NAD(P)-binding domain"/>
    <property type="match status" value="1"/>
</dbReference>
<feature type="domain" description="FAD-binding" evidence="4">
    <location>
        <begin position="3"/>
        <end position="350"/>
    </location>
</feature>
<keyword evidence="5" id="KW-0560">Oxidoreductase</keyword>
<gene>
    <name evidence="5" type="ORF">ACFPZ3_25305</name>
</gene>
<dbReference type="GO" id="GO:0004497">
    <property type="term" value="F:monooxygenase activity"/>
    <property type="evidence" value="ECO:0007669"/>
    <property type="project" value="UniProtKB-KW"/>
</dbReference>
<keyword evidence="2" id="KW-0285">Flavoprotein</keyword>
<dbReference type="Pfam" id="PF01494">
    <property type="entry name" value="FAD_binding_3"/>
    <property type="match status" value="1"/>
</dbReference>
<sequence length="509" mass="55259">MTDADVIIVGAGPAGLMLATELRLAGVRPLVLERRPQRRDTPKAGGLGGQILELLRYRGLLERFEAACTDPVPAPRFPFGGVHLDFTRLADPPLHALPLPQQLLERLLDERAGELDVGLRRGHEVVEVSQDAAAVTVDVRGPDGPYRVTARYLVGCDGARSPVRDWAGIPFPGTNYPEVNRLAQVTLPDEVTVLGNGDLEVPGFGTIRAGFTRTDHGLLGVAASPASKVVSLYTIEDESTEYDDDIPMTLSELQDSLRRVLGVHLPLGEAIRLSRFTFKARQAERYRDGRILLAGDAAHLFPATGVALNAGMLDAVNLAWKLAADIHGWAPAGLLDTYHSERHLAGARTMLHTRAQVALRRGHDAAAEALRDVFQELLADEQPLRRMGALVAGTDIRYPMPGSDQHVLAGTFAPDLILHTDQGMTSVAELMQTARPIFLDLADRPDLCETARGWHSRVEVHTAKTDQRPADALLIRPDAHIAWAATIDEPTDSAAPALRQALSDWFGTP</sequence>
<evidence type="ECO:0000256" key="1">
    <source>
        <dbReference type="ARBA" id="ARBA00001974"/>
    </source>
</evidence>
<evidence type="ECO:0000256" key="2">
    <source>
        <dbReference type="ARBA" id="ARBA00022630"/>
    </source>
</evidence>
<comment type="caution">
    <text evidence="5">The sequence shown here is derived from an EMBL/GenBank/DDBJ whole genome shotgun (WGS) entry which is preliminary data.</text>
</comment>
<dbReference type="Gene3D" id="3.40.30.120">
    <property type="match status" value="1"/>
</dbReference>
<name>A0ABW1CN95_9ACTN</name>
<evidence type="ECO:0000259" key="4">
    <source>
        <dbReference type="Pfam" id="PF01494"/>
    </source>
</evidence>
<dbReference type="Gene3D" id="3.30.70.2450">
    <property type="match status" value="1"/>
</dbReference>
<protein>
    <submittedName>
        <fullName evidence="5">FAD-dependent monooxygenase</fullName>
    </submittedName>
</protein>
<dbReference type="Proteomes" id="UP001596058">
    <property type="component" value="Unassembled WGS sequence"/>
</dbReference>
<evidence type="ECO:0000256" key="3">
    <source>
        <dbReference type="ARBA" id="ARBA00022827"/>
    </source>
</evidence>
<reference evidence="6" key="1">
    <citation type="journal article" date="2019" name="Int. J. Syst. Evol. Microbiol.">
        <title>The Global Catalogue of Microorganisms (GCM) 10K type strain sequencing project: providing services to taxonomists for standard genome sequencing and annotation.</title>
        <authorList>
            <consortium name="The Broad Institute Genomics Platform"/>
            <consortium name="The Broad Institute Genome Sequencing Center for Infectious Disease"/>
            <person name="Wu L."/>
            <person name="Ma J."/>
        </authorList>
    </citation>
    <scope>NUCLEOTIDE SEQUENCE [LARGE SCALE GENOMIC DNA]</scope>
    <source>
        <strain evidence="6">CCUG 53903</strain>
    </source>
</reference>
<dbReference type="InterPro" id="IPR036188">
    <property type="entry name" value="FAD/NAD-bd_sf"/>
</dbReference>
<dbReference type="EMBL" id="JBHSPA010000027">
    <property type="protein sequence ID" value="MFC5827199.1"/>
    <property type="molecule type" value="Genomic_DNA"/>
</dbReference>
<dbReference type="PRINTS" id="PR00420">
    <property type="entry name" value="RNGMNOXGNASE"/>
</dbReference>
<proteinExistence type="predicted"/>
<dbReference type="InterPro" id="IPR002938">
    <property type="entry name" value="FAD-bd"/>
</dbReference>
<dbReference type="Pfam" id="PF21274">
    <property type="entry name" value="Rng_hyd_C"/>
    <property type="match status" value="1"/>
</dbReference>
<evidence type="ECO:0000313" key="6">
    <source>
        <dbReference type="Proteomes" id="UP001596058"/>
    </source>
</evidence>
<dbReference type="PANTHER" id="PTHR43004:SF19">
    <property type="entry name" value="BINDING MONOOXYGENASE, PUTATIVE (JCVI)-RELATED"/>
    <property type="match status" value="1"/>
</dbReference>
<keyword evidence="6" id="KW-1185">Reference proteome</keyword>
<dbReference type="SUPFAM" id="SSF51905">
    <property type="entry name" value="FAD/NAD(P)-binding domain"/>
    <property type="match status" value="1"/>
</dbReference>
<organism evidence="5 6">
    <name type="scientific">Nonomuraea insulae</name>
    <dbReference type="NCBI Taxonomy" id="1616787"/>
    <lineage>
        <taxon>Bacteria</taxon>
        <taxon>Bacillati</taxon>
        <taxon>Actinomycetota</taxon>
        <taxon>Actinomycetes</taxon>
        <taxon>Streptosporangiales</taxon>
        <taxon>Streptosporangiaceae</taxon>
        <taxon>Nonomuraea</taxon>
    </lineage>
</organism>
<dbReference type="InterPro" id="IPR050641">
    <property type="entry name" value="RIFMO-like"/>
</dbReference>
<dbReference type="PANTHER" id="PTHR43004">
    <property type="entry name" value="TRK SYSTEM POTASSIUM UPTAKE PROTEIN"/>
    <property type="match status" value="1"/>
</dbReference>